<dbReference type="KEGG" id="hro:HELRODRAFT_164484"/>
<evidence type="ECO:0000313" key="1">
    <source>
        <dbReference type="EMBL" id="ESN94619.1"/>
    </source>
</evidence>
<dbReference type="CTD" id="20200576"/>
<dbReference type="InParanoid" id="T1EVH6"/>
<sequence>MFKFWGINHVAATSSDLQAQPTPSSLVWRHDSIEAVKAFWSHHAEGKNGKSNQYWKNCMENKSRSTTNSIREVLCHLLNITTFQLLQSVKDRVLWRSMVANVFKG</sequence>
<dbReference type="GeneID" id="20200576"/>
<organism evidence="2 3">
    <name type="scientific">Helobdella robusta</name>
    <name type="common">Californian leech</name>
    <dbReference type="NCBI Taxonomy" id="6412"/>
    <lineage>
        <taxon>Eukaryota</taxon>
        <taxon>Metazoa</taxon>
        <taxon>Spiralia</taxon>
        <taxon>Lophotrochozoa</taxon>
        <taxon>Annelida</taxon>
        <taxon>Clitellata</taxon>
        <taxon>Hirudinea</taxon>
        <taxon>Rhynchobdellida</taxon>
        <taxon>Glossiphoniidae</taxon>
        <taxon>Helobdella</taxon>
    </lineage>
</organism>
<evidence type="ECO:0000313" key="2">
    <source>
        <dbReference type="EnsemblMetazoa" id="HelroP164484"/>
    </source>
</evidence>
<accession>T1EVH6</accession>
<keyword evidence="3" id="KW-1185">Reference proteome</keyword>
<dbReference type="Proteomes" id="UP000015101">
    <property type="component" value="Unassembled WGS sequence"/>
</dbReference>
<dbReference type="AlphaFoldDB" id="T1EVH6"/>
<dbReference type="EMBL" id="KB097571">
    <property type="protein sequence ID" value="ESN94619.1"/>
    <property type="molecule type" value="Genomic_DNA"/>
</dbReference>
<reference evidence="3" key="1">
    <citation type="submission" date="2012-12" db="EMBL/GenBank/DDBJ databases">
        <authorList>
            <person name="Hellsten U."/>
            <person name="Grimwood J."/>
            <person name="Chapman J.A."/>
            <person name="Shapiro H."/>
            <person name="Aerts A."/>
            <person name="Otillar R.P."/>
            <person name="Terry A.Y."/>
            <person name="Boore J.L."/>
            <person name="Simakov O."/>
            <person name="Marletaz F."/>
            <person name="Cho S.-J."/>
            <person name="Edsinger-Gonzales E."/>
            <person name="Havlak P."/>
            <person name="Kuo D.-H."/>
            <person name="Larsson T."/>
            <person name="Lv J."/>
            <person name="Arendt D."/>
            <person name="Savage R."/>
            <person name="Osoegawa K."/>
            <person name="de Jong P."/>
            <person name="Lindberg D.R."/>
            <person name="Seaver E.C."/>
            <person name="Weisblat D.A."/>
            <person name="Putnam N.H."/>
            <person name="Grigoriev I.V."/>
            <person name="Rokhsar D.S."/>
        </authorList>
    </citation>
    <scope>NUCLEOTIDE SEQUENCE</scope>
</reference>
<dbReference type="EMBL" id="AMQM01001671">
    <property type="status" value="NOT_ANNOTATED_CDS"/>
    <property type="molecule type" value="Genomic_DNA"/>
</dbReference>
<reference evidence="2" key="3">
    <citation type="submission" date="2015-06" db="UniProtKB">
        <authorList>
            <consortium name="EnsemblMetazoa"/>
        </authorList>
    </citation>
    <scope>IDENTIFICATION</scope>
</reference>
<dbReference type="HOGENOM" id="CLU_2239476_0_0_1"/>
<dbReference type="RefSeq" id="XP_009027664.1">
    <property type="nucleotide sequence ID" value="XM_009029416.1"/>
</dbReference>
<dbReference type="OrthoDB" id="8196546at2759"/>
<protein>
    <submittedName>
        <fullName evidence="1 2">Uncharacterized protein</fullName>
    </submittedName>
</protein>
<dbReference type="EnsemblMetazoa" id="HelroT164484">
    <property type="protein sequence ID" value="HelroP164484"/>
    <property type="gene ID" value="HelroG164484"/>
</dbReference>
<gene>
    <name evidence="2" type="primary">20200576</name>
    <name evidence="1" type="ORF">HELRODRAFT_164484</name>
</gene>
<evidence type="ECO:0000313" key="3">
    <source>
        <dbReference type="Proteomes" id="UP000015101"/>
    </source>
</evidence>
<name>T1EVH6_HELRO</name>
<reference evidence="1 3" key="2">
    <citation type="journal article" date="2013" name="Nature">
        <title>Insights into bilaterian evolution from three spiralian genomes.</title>
        <authorList>
            <person name="Simakov O."/>
            <person name="Marletaz F."/>
            <person name="Cho S.J."/>
            <person name="Edsinger-Gonzales E."/>
            <person name="Havlak P."/>
            <person name="Hellsten U."/>
            <person name="Kuo D.H."/>
            <person name="Larsson T."/>
            <person name="Lv J."/>
            <person name="Arendt D."/>
            <person name="Savage R."/>
            <person name="Osoegawa K."/>
            <person name="de Jong P."/>
            <person name="Grimwood J."/>
            <person name="Chapman J.A."/>
            <person name="Shapiro H."/>
            <person name="Aerts A."/>
            <person name="Otillar R.P."/>
            <person name="Terry A.Y."/>
            <person name="Boore J.L."/>
            <person name="Grigoriev I.V."/>
            <person name="Lindberg D.R."/>
            <person name="Seaver E.C."/>
            <person name="Weisblat D.A."/>
            <person name="Putnam N.H."/>
            <person name="Rokhsar D.S."/>
        </authorList>
    </citation>
    <scope>NUCLEOTIDE SEQUENCE</scope>
</reference>
<proteinExistence type="predicted"/>